<gene>
    <name evidence="1" type="ORF">AXG93_3384s1360</name>
</gene>
<dbReference type="EMBL" id="LVLJ01000986">
    <property type="protein sequence ID" value="OAE31662.1"/>
    <property type="molecule type" value="Genomic_DNA"/>
</dbReference>
<dbReference type="AlphaFoldDB" id="A0A176WH48"/>
<proteinExistence type="predicted"/>
<comment type="caution">
    <text evidence="1">The sequence shown here is derived from an EMBL/GenBank/DDBJ whole genome shotgun (WGS) entry which is preliminary data.</text>
</comment>
<name>A0A176WH48_MARPO</name>
<keyword evidence="2" id="KW-1185">Reference proteome</keyword>
<dbReference type="Proteomes" id="UP000077202">
    <property type="component" value="Unassembled WGS sequence"/>
</dbReference>
<accession>A0A176WH48</accession>
<evidence type="ECO:0000313" key="1">
    <source>
        <dbReference type="EMBL" id="OAE31662.1"/>
    </source>
</evidence>
<evidence type="ECO:0000313" key="2">
    <source>
        <dbReference type="Proteomes" id="UP000077202"/>
    </source>
</evidence>
<reference evidence="1" key="1">
    <citation type="submission" date="2016-03" db="EMBL/GenBank/DDBJ databases">
        <title>Mechanisms controlling the formation of the plant cell surface in tip-growing cells are functionally conserved among land plants.</title>
        <authorList>
            <person name="Honkanen S."/>
            <person name="Jones V.A."/>
            <person name="Morieri G."/>
            <person name="Champion C."/>
            <person name="Hetherington A.J."/>
            <person name="Kelly S."/>
            <person name="Saint-Marcoux D."/>
            <person name="Proust H."/>
            <person name="Prescott H."/>
            <person name="Dolan L."/>
        </authorList>
    </citation>
    <scope>NUCLEOTIDE SEQUENCE [LARGE SCALE GENOMIC DNA]</scope>
    <source>
        <tissue evidence="1">Whole gametophyte</tissue>
    </source>
</reference>
<organism evidence="1 2">
    <name type="scientific">Marchantia polymorpha subsp. ruderalis</name>
    <dbReference type="NCBI Taxonomy" id="1480154"/>
    <lineage>
        <taxon>Eukaryota</taxon>
        <taxon>Viridiplantae</taxon>
        <taxon>Streptophyta</taxon>
        <taxon>Embryophyta</taxon>
        <taxon>Marchantiophyta</taxon>
        <taxon>Marchantiopsida</taxon>
        <taxon>Marchantiidae</taxon>
        <taxon>Marchantiales</taxon>
        <taxon>Marchantiaceae</taxon>
        <taxon>Marchantia</taxon>
    </lineage>
</organism>
<protein>
    <submittedName>
        <fullName evidence="1">Uncharacterized protein</fullName>
    </submittedName>
</protein>
<sequence>MTGSCLCTRSVFEESDHRDIGEALSGHLQAAAAAAAAWSALSVHSVCHQRDYIKQGDLGGSMMDKLWTSKRRCCQLKPITMRLEAFQDTVVNYGPMYRTLYRATGARERQDTSAGGPSHLQSIAI</sequence>